<gene>
    <name evidence="1" type="ORF">DFR50_13510</name>
</gene>
<proteinExistence type="predicted"/>
<dbReference type="EMBL" id="QNRK01000035">
    <property type="protein sequence ID" value="RBP05220.1"/>
    <property type="molecule type" value="Genomic_DNA"/>
</dbReference>
<sequence>MSVSFTLLKASGQRFDLLPGHDDREFSLSNANAADVLDALGIEDSFSERPWPIPCFRALVIVARRKRLGHASPAIPVTEMRKPGTMLVIDCGRADGYIEQKLAQLSDLVNEGVEIGATHVGWG</sequence>
<protein>
    <submittedName>
        <fullName evidence="1">Uncharacterized protein</fullName>
    </submittedName>
</protein>
<reference evidence="1 2" key="1">
    <citation type="submission" date="2018-06" db="EMBL/GenBank/DDBJ databases">
        <title>Genomic Encyclopedia of Type Strains, Phase IV (KMG-IV): sequencing the most valuable type-strain genomes for metagenomic binning, comparative biology and taxonomic classification.</title>
        <authorList>
            <person name="Goeker M."/>
        </authorList>
    </citation>
    <scope>NUCLEOTIDE SEQUENCE [LARGE SCALE GENOMIC DNA]</scope>
    <source>
        <strain evidence="1 2">DSM 24875</strain>
    </source>
</reference>
<name>A0A366EU57_9HYPH</name>
<organism evidence="1 2">
    <name type="scientific">Roseiarcus fermentans</name>
    <dbReference type="NCBI Taxonomy" id="1473586"/>
    <lineage>
        <taxon>Bacteria</taxon>
        <taxon>Pseudomonadati</taxon>
        <taxon>Pseudomonadota</taxon>
        <taxon>Alphaproteobacteria</taxon>
        <taxon>Hyphomicrobiales</taxon>
        <taxon>Roseiarcaceae</taxon>
        <taxon>Roseiarcus</taxon>
    </lineage>
</organism>
<dbReference type="OrthoDB" id="8448884at2"/>
<evidence type="ECO:0000313" key="1">
    <source>
        <dbReference type="EMBL" id="RBP05220.1"/>
    </source>
</evidence>
<comment type="caution">
    <text evidence="1">The sequence shown here is derived from an EMBL/GenBank/DDBJ whole genome shotgun (WGS) entry which is preliminary data.</text>
</comment>
<accession>A0A366EU57</accession>
<dbReference type="Proteomes" id="UP000253529">
    <property type="component" value="Unassembled WGS sequence"/>
</dbReference>
<evidence type="ECO:0000313" key="2">
    <source>
        <dbReference type="Proteomes" id="UP000253529"/>
    </source>
</evidence>
<dbReference type="RefSeq" id="WP_113891872.1">
    <property type="nucleotide sequence ID" value="NZ_QNRK01000035.1"/>
</dbReference>
<dbReference type="AlphaFoldDB" id="A0A366EU57"/>
<keyword evidence="2" id="KW-1185">Reference proteome</keyword>